<organism evidence="2 3">
    <name type="scientific">Pleuronectes platessa</name>
    <name type="common">European plaice</name>
    <dbReference type="NCBI Taxonomy" id="8262"/>
    <lineage>
        <taxon>Eukaryota</taxon>
        <taxon>Metazoa</taxon>
        <taxon>Chordata</taxon>
        <taxon>Craniata</taxon>
        <taxon>Vertebrata</taxon>
        <taxon>Euteleostomi</taxon>
        <taxon>Actinopterygii</taxon>
        <taxon>Neopterygii</taxon>
        <taxon>Teleostei</taxon>
        <taxon>Neoteleostei</taxon>
        <taxon>Acanthomorphata</taxon>
        <taxon>Carangaria</taxon>
        <taxon>Pleuronectiformes</taxon>
        <taxon>Pleuronectoidei</taxon>
        <taxon>Pleuronectidae</taxon>
        <taxon>Pleuronectes</taxon>
    </lineage>
</organism>
<sequence>IYVSPSLSPSTNPIFRSPHCCIQPASSKVSLTSHHVRRQLKKLHSGKVAGPESASQLLQGLQTSSADVRHHEDPGEPRPGAVQATLGSRLVRLPAPHLQKFSDDSAIVGRISKGVSVNIVEEYTYLQVYIDLKLDWAKNTHAF</sequence>
<feature type="region of interest" description="Disordered" evidence="1">
    <location>
        <begin position="43"/>
        <end position="80"/>
    </location>
</feature>
<proteinExistence type="predicted"/>
<reference evidence="2" key="1">
    <citation type="submission" date="2020-03" db="EMBL/GenBank/DDBJ databases">
        <authorList>
            <person name="Weist P."/>
        </authorList>
    </citation>
    <scope>NUCLEOTIDE SEQUENCE</scope>
</reference>
<name>A0A9N7U1M6_PLEPL</name>
<keyword evidence="3" id="KW-1185">Reference proteome</keyword>
<dbReference type="Proteomes" id="UP001153269">
    <property type="component" value="Unassembled WGS sequence"/>
</dbReference>
<evidence type="ECO:0000313" key="2">
    <source>
        <dbReference type="EMBL" id="CAB1421663.1"/>
    </source>
</evidence>
<dbReference type="EMBL" id="CADEAL010000537">
    <property type="protein sequence ID" value="CAB1421663.1"/>
    <property type="molecule type" value="Genomic_DNA"/>
</dbReference>
<dbReference type="AlphaFoldDB" id="A0A9N7U1M6"/>
<comment type="caution">
    <text evidence="2">The sequence shown here is derived from an EMBL/GenBank/DDBJ whole genome shotgun (WGS) entry which is preliminary data.</text>
</comment>
<evidence type="ECO:0000256" key="1">
    <source>
        <dbReference type="SAM" id="MobiDB-lite"/>
    </source>
</evidence>
<gene>
    <name evidence="2" type="ORF">PLEPLA_LOCUS9550</name>
</gene>
<feature type="non-terminal residue" evidence="2">
    <location>
        <position position="143"/>
    </location>
</feature>
<evidence type="ECO:0000313" key="3">
    <source>
        <dbReference type="Proteomes" id="UP001153269"/>
    </source>
</evidence>
<protein>
    <submittedName>
        <fullName evidence="2">Uncharacterized protein</fullName>
    </submittedName>
</protein>
<feature type="compositionally biased region" description="Basic and acidic residues" evidence="1">
    <location>
        <begin position="67"/>
        <end position="76"/>
    </location>
</feature>
<accession>A0A9N7U1M6</accession>
<feature type="compositionally biased region" description="Polar residues" evidence="1">
    <location>
        <begin position="53"/>
        <end position="66"/>
    </location>
</feature>